<dbReference type="AlphaFoldDB" id="A0A3M6UVK3"/>
<evidence type="ECO:0000259" key="2">
    <source>
        <dbReference type="Pfam" id="PF00084"/>
    </source>
</evidence>
<dbReference type="Pfam" id="PF00084">
    <property type="entry name" value="Sushi"/>
    <property type="match status" value="1"/>
</dbReference>
<organism evidence="3 4">
    <name type="scientific">Pocillopora damicornis</name>
    <name type="common">Cauliflower coral</name>
    <name type="synonym">Millepora damicornis</name>
    <dbReference type="NCBI Taxonomy" id="46731"/>
    <lineage>
        <taxon>Eukaryota</taxon>
        <taxon>Metazoa</taxon>
        <taxon>Cnidaria</taxon>
        <taxon>Anthozoa</taxon>
        <taxon>Hexacorallia</taxon>
        <taxon>Scleractinia</taxon>
        <taxon>Astrocoeniina</taxon>
        <taxon>Pocilloporidae</taxon>
        <taxon>Pocillopora</taxon>
    </lineage>
</organism>
<comment type="caution">
    <text evidence="3">The sequence shown here is derived from an EMBL/GenBank/DDBJ whole genome shotgun (WGS) entry which is preliminary data.</text>
</comment>
<name>A0A3M6UVK3_POCDA</name>
<proteinExistence type="predicted"/>
<accession>A0A3M6UVK3</accession>
<evidence type="ECO:0000313" key="4">
    <source>
        <dbReference type="Proteomes" id="UP000275408"/>
    </source>
</evidence>
<keyword evidence="4" id="KW-1185">Reference proteome</keyword>
<sequence>MVFSHSAGCLPLKNISNGIVQTYKTQDDKVIYKLRCNSGFFLNGSTAISCFRGQRNGSTPSCLQGKEIFI</sequence>
<dbReference type="EMBL" id="RCHS01000623">
    <property type="protein sequence ID" value="RMX57665.1"/>
    <property type="molecule type" value="Genomic_DNA"/>
</dbReference>
<dbReference type="InterPro" id="IPR000436">
    <property type="entry name" value="Sushi_SCR_CCP_dom"/>
</dbReference>
<evidence type="ECO:0000256" key="1">
    <source>
        <dbReference type="ARBA" id="ARBA00023157"/>
    </source>
</evidence>
<protein>
    <recommendedName>
        <fullName evidence="2">Sushi domain-containing protein</fullName>
    </recommendedName>
</protein>
<dbReference type="SUPFAM" id="SSF57535">
    <property type="entry name" value="Complement control module/SCR domain"/>
    <property type="match status" value="1"/>
</dbReference>
<reference evidence="3 4" key="1">
    <citation type="journal article" date="2018" name="Sci. Rep.">
        <title>Comparative analysis of the Pocillopora damicornis genome highlights role of immune system in coral evolution.</title>
        <authorList>
            <person name="Cunning R."/>
            <person name="Bay R.A."/>
            <person name="Gillette P."/>
            <person name="Baker A.C."/>
            <person name="Traylor-Knowles N."/>
        </authorList>
    </citation>
    <scope>NUCLEOTIDE SEQUENCE [LARGE SCALE GENOMIC DNA]</scope>
    <source>
        <strain evidence="3">RSMAS</strain>
        <tissue evidence="3">Whole animal</tissue>
    </source>
</reference>
<feature type="domain" description="Sushi" evidence="2">
    <location>
        <begin position="9"/>
        <end position="62"/>
    </location>
</feature>
<dbReference type="Proteomes" id="UP000275408">
    <property type="component" value="Unassembled WGS sequence"/>
</dbReference>
<dbReference type="OrthoDB" id="5989524at2759"/>
<evidence type="ECO:0000313" key="3">
    <source>
        <dbReference type="EMBL" id="RMX57665.1"/>
    </source>
</evidence>
<dbReference type="Gene3D" id="2.10.70.10">
    <property type="entry name" value="Complement Module, domain 1"/>
    <property type="match status" value="1"/>
</dbReference>
<dbReference type="InterPro" id="IPR035976">
    <property type="entry name" value="Sushi/SCR/CCP_sf"/>
</dbReference>
<gene>
    <name evidence="3" type="ORF">pdam_00005015</name>
</gene>
<dbReference type="CDD" id="cd00033">
    <property type="entry name" value="CCP"/>
    <property type="match status" value="1"/>
</dbReference>
<keyword evidence="1" id="KW-1015">Disulfide bond</keyword>